<gene>
    <name evidence="1" type="ORF">ITJ86_10315</name>
</gene>
<dbReference type="RefSeq" id="WP_195871565.1">
    <property type="nucleotide sequence ID" value="NZ_JADOET010000008.1"/>
</dbReference>
<dbReference type="Proteomes" id="UP000611215">
    <property type="component" value="Unassembled WGS sequence"/>
</dbReference>
<evidence type="ECO:0008006" key="3">
    <source>
        <dbReference type="Google" id="ProtNLM"/>
    </source>
</evidence>
<accession>A0ABS0EIJ9</accession>
<evidence type="ECO:0000313" key="2">
    <source>
        <dbReference type="Proteomes" id="UP000611215"/>
    </source>
</evidence>
<proteinExistence type="predicted"/>
<sequence length="47" mass="5457">MQNNKDIKVASKNEEHIYLSIDHLKDGSYTLDIILDDKVIKSITIRK</sequence>
<name>A0ABS0EIJ9_9FLAO</name>
<dbReference type="EMBL" id="JADOET010000008">
    <property type="protein sequence ID" value="MBF8150291.1"/>
    <property type="molecule type" value="Genomic_DNA"/>
</dbReference>
<comment type="caution">
    <text evidence="1">The sequence shown here is derived from an EMBL/GenBank/DDBJ whole genome shotgun (WGS) entry which is preliminary data.</text>
</comment>
<evidence type="ECO:0000313" key="1">
    <source>
        <dbReference type="EMBL" id="MBF8150291.1"/>
    </source>
</evidence>
<reference evidence="1 2" key="1">
    <citation type="submission" date="2020-11" db="EMBL/GenBank/DDBJ databases">
        <title>Winogradskyella marina sp. nov., isolated from marine sediment.</title>
        <authorList>
            <person name="Bo J."/>
            <person name="Wang S."/>
            <person name="Song X."/>
            <person name="Du Z."/>
        </authorList>
    </citation>
    <scope>NUCLEOTIDE SEQUENCE [LARGE SCALE GENOMIC DNA]</scope>
    <source>
        <strain evidence="1 2">F6397</strain>
    </source>
</reference>
<protein>
    <recommendedName>
        <fullName evidence="3">Secretion system C-terminal sorting domain-containing protein</fullName>
    </recommendedName>
</protein>
<keyword evidence="2" id="KW-1185">Reference proteome</keyword>
<organism evidence="1 2">
    <name type="scientific">Winogradskyella marina</name>
    <dbReference type="NCBI Taxonomy" id="2785530"/>
    <lineage>
        <taxon>Bacteria</taxon>
        <taxon>Pseudomonadati</taxon>
        <taxon>Bacteroidota</taxon>
        <taxon>Flavobacteriia</taxon>
        <taxon>Flavobacteriales</taxon>
        <taxon>Flavobacteriaceae</taxon>
        <taxon>Winogradskyella</taxon>
    </lineage>
</organism>